<dbReference type="AlphaFoldDB" id="A0A512E4F3"/>
<gene>
    <name evidence="1" type="ORF">SAE02_77360</name>
</gene>
<evidence type="ECO:0000313" key="1">
    <source>
        <dbReference type="EMBL" id="GEO43588.1"/>
    </source>
</evidence>
<reference evidence="1 2" key="1">
    <citation type="submission" date="2019-07" db="EMBL/GenBank/DDBJ databases">
        <title>Whole genome shotgun sequence of Skermanella aerolata NBRC 106429.</title>
        <authorList>
            <person name="Hosoyama A."/>
            <person name="Uohara A."/>
            <person name="Ohji S."/>
            <person name="Ichikawa N."/>
        </authorList>
    </citation>
    <scope>NUCLEOTIDE SEQUENCE [LARGE SCALE GENOMIC DNA]</scope>
    <source>
        <strain evidence="1 2">NBRC 106429</strain>
    </source>
</reference>
<dbReference type="EMBL" id="BJYZ01000104">
    <property type="protein sequence ID" value="GEO43588.1"/>
    <property type="molecule type" value="Genomic_DNA"/>
</dbReference>
<protein>
    <submittedName>
        <fullName evidence="1">Uncharacterized protein</fullName>
    </submittedName>
</protein>
<evidence type="ECO:0000313" key="2">
    <source>
        <dbReference type="Proteomes" id="UP000321523"/>
    </source>
</evidence>
<name>A0A512E4F3_9PROT</name>
<comment type="caution">
    <text evidence="1">The sequence shown here is derived from an EMBL/GenBank/DDBJ whole genome shotgun (WGS) entry which is preliminary data.</text>
</comment>
<sequence length="114" mass="12340">MPRMLTEPVGDHHAGCPAFPLQQLAQQALGRLLVVPALDQDIKHDAVLIHSALQIMLLAGNLEDDFIHVPLVAGARQPSADDVGELLAELQPPLPDHLVADLDASEREHLLHHA</sequence>
<organism evidence="1 2">
    <name type="scientific">Skermanella aerolata</name>
    <dbReference type="NCBI Taxonomy" id="393310"/>
    <lineage>
        <taxon>Bacteria</taxon>
        <taxon>Pseudomonadati</taxon>
        <taxon>Pseudomonadota</taxon>
        <taxon>Alphaproteobacteria</taxon>
        <taxon>Rhodospirillales</taxon>
        <taxon>Azospirillaceae</taxon>
        <taxon>Skermanella</taxon>
    </lineage>
</organism>
<dbReference type="Proteomes" id="UP000321523">
    <property type="component" value="Unassembled WGS sequence"/>
</dbReference>
<keyword evidence="2" id="KW-1185">Reference proteome</keyword>
<accession>A0A512E4F3</accession>
<proteinExistence type="predicted"/>